<reference evidence="2" key="1">
    <citation type="journal article" date="2018" name="Genome Biol.">
        <title>SKESA: strategic k-mer extension for scrupulous assemblies.</title>
        <authorList>
            <person name="Souvorov A."/>
            <person name="Agarwala R."/>
            <person name="Lipman D.J."/>
        </authorList>
    </citation>
    <scope>NUCLEOTIDE SEQUENCE</scope>
    <source>
        <strain evidence="2">O50</strain>
    </source>
</reference>
<organism evidence="2">
    <name type="scientific">Citrobacter freundii</name>
    <dbReference type="NCBI Taxonomy" id="546"/>
    <lineage>
        <taxon>Bacteria</taxon>
        <taxon>Pseudomonadati</taxon>
        <taxon>Pseudomonadota</taxon>
        <taxon>Gammaproteobacteria</taxon>
        <taxon>Enterobacterales</taxon>
        <taxon>Enterobacteriaceae</taxon>
        <taxon>Citrobacter</taxon>
        <taxon>Citrobacter freundii complex</taxon>
    </lineage>
</organism>
<sequence length="262" mass="30558">MSPLVSVILPVHRYDRFLDEAILSILNQTYNNLELLIMVNGEEREEIYTHLITNFDDSRIRIMNTAIGQLPFVLNYGIEIAKGQFIARMDADDISLPERIETQVSFLLENECYGFIGTAYALINEDGDILRKVNVNIDSDIIKKKLMVGNQFAHPTVMFRKKIITKCRGYAYGFFAEDYELFIRLMYEYNVRATNLDSVLLCYRLHDKQLTNMVQKKINNAYIYALSVLCIFKYKNIGFIFSSIWQLKITQSVYSSIKRIFK</sequence>
<dbReference type="InterPro" id="IPR029044">
    <property type="entry name" value="Nucleotide-diphossugar_trans"/>
</dbReference>
<dbReference type="EMBL" id="DACSXJ010000001">
    <property type="protein sequence ID" value="HAT3895844.1"/>
    <property type="molecule type" value="Genomic_DNA"/>
</dbReference>
<proteinExistence type="predicted"/>
<evidence type="ECO:0000313" key="2">
    <source>
        <dbReference type="EMBL" id="HAT3895844.1"/>
    </source>
</evidence>
<dbReference type="SUPFAM" id="SSF53448">
    <property type="entry name" value="Nucleotide-diphospho-sugar transferases"/>
    <property type="match status" value="1"/>
</dbReference>
<dbReference type="Gene3D" id="3.90.550.10">
    <property type="entry name" value="Spore Coat Polysaccharide Biosynthesis Protein SpsA, Chain A"/>
    <property type="match status" value="1"/>
</dbReference>
<accession>A0A8H9Q7V7</accession>
<name>A0A8H9Q7V7_CITFR</name>
<dbReference type="InterPro" id="IPR001173">
    <property type="entry name" value="Glyco_trans_2-like"/>
</dbReference>
<dbReference type="GO" id="GO:0008417">
    <property type="term" value="F:fucosyltransferase activity"/>
    <property type="evidence" value="ECO:0007669"/>
    <property type="project" value="TreeGrafter"/>
</dbReference>
<dbReference type="Pfam" id="PF00535">
    <property type="entry name" value="Glycos_transf_2"/>
    <property type="match status" value="1"/>
</dbReference>
<comment type="caution">
    <text evidence="2">The sequence shown here is derived from an EMBL/GenBank/DDBJ whole genome shotgun (WGS) entry which is preliminary data.</text>
</comment>
<evidence type="ECO:0000259" key="1">
    <source>
        <dbReference type="Pfam" id="PF00535"/>
    </source>
</evidence>
<protein>
    <submittedName>
        <fullName evidence="2">Glycosyltransferase</fullName>
    </submittedName>
</protein>
<gene>
    <name evidence="2" type="ORF">I9Y29_000220</name>
</gene>
<dbReference type="PANTHER" id="PTHR22916">
    <property type="entry name" value="GLYCOSYLTRANSFERASE"/>
    <property type="match status" value="1"/>
</dbReference>
<feature type="domain" description="Glycosyltransferase 2-like" evidence="1">
    <location>
        <begin position="6"/>
        <end position="161"/>
    </location>
</feature>
<dbReference type="AlphaFoldDB" id="A0A8H9Q7V7"/>
<keyword evidence="2" id="KW-0808">Transferase</keyword>
<dbReference type="RefSeq" id="WP_071667056.1">
    <property type="nucleotide sequence ID" value="NZ_CABDWZ010000001.1"/>
</dbReference>
<reference evidence="2" key="2">
    <citation type="submission" date="2020-09" db="EMBL/GenBank/DDBJ databases">
        <authorList>
            <consortium name="NCBI Pathogen Detection Project"/>
        </authorList>
    </citation>
    <scope>NUCLEOTIDE SEQUENCE</scope>
    <source>
        <strain evidence="2">O50</strain>
    </source>
</reference>
<dbReference type="Proteomes" id="UP000855471">
    <property type="component" value="Unassembled WGS sequence"/>
</dbReference>
<dbReference type="PANTHER" id="PTHR22916:SF69">
    <property type="entry name" value="BIFUNCTIONAL GLYCOSYLTRANSFERASE PGTA"/>
    <property type="match status" value="1"/>
</dbReference>